<accession>A0A0K1PVU9</accession>
<dbReference type="Gene3D" id="3.40.250.10">
    <property type="entry name" value="Rhodanese-like domain"/>
    <property type="match status" value="1"/>
</dbReference>
<dbReference type="Pfam" id="PF00581">
    <property type="entry name" value="Rhodanese"/>
    <property type="match status" value="1"/>
</dbReference>
<evidence type="ECO:0000313" key="4">
    <source>
        <dbReference type="Proteomes" id="UP000064967"/>
    </source>
</evidence>
<dbReference type="SMART" id="SM00450">
    <property type="entry name" value="RHOD"/>
    <property type="match status" value="1"/>
</dbReference>
<dbReference type="PANTHER" id="PTHR45431:SF3">
    <property type="entry name" value="RHODANESE-LIKE DOMAIN-CONTAINING PROTEIN 15, CHLOROPLASTIC"/>
    <property type="match status" value="1"/>
</dbReference>
<dbReference type="Proteomes" id="UP000064967">
    <property type="component" value="Chromosome"/>
</dbReference>
<dbReference type="InterPro" id="IPR001763">
    <property type="entry name" value="Rhodanese-like_dom"/>
</dbReference>
<evidence type="ECO:0000313" key="3">
    <source>
        <dbReference type="EMBL" id="AKU97239.1"/>
    </source>
</evidence>
<organism evidence="3 4">
    <name type="scientific">Labilithrix luteola</name>
    <dbReference type="NCBI Taxonomy" id="1391654"/>
    <lineage>
        <taxon>Bacteria</taxon>
        <taxon>Pseudomonadati</taxon>
        <taxon>Myxococcota</taxon>
        <taxon>Polyangia</taxon>
        <taxon>Polyangiales</taxon>
        <taxon>Labilitrichaceae</taxon>
        <taxon>Labilithrix</taxon>
    </lineage>
</organism>
<dbReference type="PROSITE" id="PS50206">
    <property type="entry name" value="RHODANESE_3"/>
    <property type="match status" value="1"/>
</dbReference>
<feature type="region of interest" description="Disordered" evidence="1">
    <location>
        <begin position="104"/>
        <end position="149"/>
    </location>
</feature>
<sequence>MTERISPADAHAKMKAEGYTYVDVRTEEEFAGGHPAGAVNVPFMLTGAAGMEPNAEFMAIMEKAFAHDTAIVVGCKVGGRSARAAAALANAGFTRVLDQRAGWDGSRGTFGELTEPGWSRVEGLPKETGTPPGSSYAEIKKRARGSMRP</sequence>
<protein>
    <recommendedName>
        <fullName evidence="2">Rhodanese domain-containing protein</fullName>
    </recommendedName>
</protein>
<dbReference type="STRING" id="1391654.AKJ09_03903"/>
<evidence type="ECO:0000256" key="1">
    <source>
        <dbReference type="SAM" id="MobiDB-lite"/>
    </source>
</evidence>
<dbReference type="SUPFAM" id="SSF52821">
    <property type="entry name" value="Rhodanese/Cell cycle control phosphatase"/>
    <property type="match status" value="1"/>
</dbReference>
<dbReference type="KEGG" id="llu:AKJ09_03903"/>
<evidence type="ECO:0000259" key="2">
    <source>
        <dbReference type="PROSITE" id="PS50206"/>
    </source>
</evidence>
<dbReference type="RefSeq" id="WP_146648407.1">
    <property type="nucleotide sequence ID" value="NZ_CP012333.1"/>
</dbReference>
<gene>
    <name evidence="3" type="ORF">AKJ09_03903</name>
</gene>
<proteinExistence type="predicted"/>
<name>A0A0K1PVU9_9BACT</name>
<feature type="domain" description="Rhodanese" evidence="2">
    <location>
        <begin position="15"/>
        <end position="115"/>
    </location>
</feature>
<dbReference type="AlphaFoldDB" id="A0A0K1PVU9"/>
<dbReference type="InterPro" id="IPR052367">
    <property type="entry name" value="Thiosulfate_ST/Rhodanese-like"/>
</dbReference>
<keyword evidence="4" id="KW-1185">Reference proteome</keyword>
<dbReference type="PANTHER" id="PTHR45431">
    <property type="entry name" value="RHODANESE-LIKE DOMAIN-CONTAINING PROTEIN 15, CHLOROPLASTIC"/>
    <property type="match status" value="1"/>
</dbReference>
<dbReference type="InterPro" id="IPR036873">
    <property type="entry name" value="Rhodanese-like_dom_sf"/>
</dbReference>
<reference evidence="3 4" key="1">
    <citation type="submission" date="2015-08" db="EMBL/GenBank/DDBJ databases">
        <authorList>
            <person name="Babu N.S."/>
            <person name="Beckwith C.J."/>
            <person name="Beseler K.G."/>
            <person name="Brison A."/>
            <person name="Carone J.V."/>
            <person name="Caskin T.P."/>
            <person name="Diamond M."/>
            <person name="Durham M.E."/>
            <person name="Foxe J.M."/>
            <person name="Go M."/>
            <person name="Henderson B.A."/>
            <person name="Jones I.B."/>
            <person name="McGettigan J.A."/>
            <person name="Micheletti S.J."/>
            <person name="Nasrallah M.E."/>
            <person name="Ortiz D."/>
            <person name="Piller C.R."/>
            <person name="Privatt S.R."/>
            <person name="Schneider S.L."/>
            <person name="Sharp S."/>
            <person name="Smith T.C."/>
            <person name="Stanton J.D."/>
            <person name="Ullery H.E."/>
            <person name="Wilson R.J."/>
            <person name="Serrano M.G."/>
            <person name="Buck G."/>
            <person name="Lee V."/>
            <person name="Wang Y."/>
            <person name="Carvalho R."/>
            <person name="Voegtly L."/>
            <person name="Shi R."/>
            <person name="Duckworth R."/>
            <person name="Johnson A."/>
            <person name="Loviza R."/>
            <person name="Walstead R."/>
            <person name="Shah Z."/>
            <person name="Kiflezghi M."/>
            <person name="Wade K."/>
            <person name="Ball S.L."/>
            <person name="Bradley K.W."/>
            <person name="Asai D.J."/>
            <person name="Bowman C.A."/>
            <person name="Russell D.A."/>
            <person name="Pope W.H."/>
            <person name="Jacobs-Sera D."/>
            <person name="Hendrix R.W."/>
            <person name="Hatfull G.F."/>
        </authorList>
    </citation>
    <scope>NUCLEOTIDE SEQUENCE [LARGE SCALE GENOMIC DNA]</scope>
    <source>
        <strain evidence="3 4">DSM 27648</strain>
    </source>
</reference>
<dbReference type="EMBL" id="CP012333">
    <property type="protein sequence ID" value="AKU97239.1"/>
    <property type="molecule type" value="Genomic_DNA"/>
</dbReference>
<dbReference type="OrthoDB" id="9789348at2"/>